<dbReference type="Proteomes" id="UP000821845">
    <property type="component" value="Chromosome 10"/>
</dbReference>
<evidence type="ECO:0000313" key="2">
    <source>
        <dbReference type="Proteomes" id="UP000821845"/>
    </source>
</evidence>
<reference evidence="1" key="1">
    <citation type="submission" date="2020-05" db="EMBL/GenBank/DDBJ databases">
        <title>Large-scale comparative analyses of tick genomes elucidate their genetic diversity and vector capacities.</title>
        <authorList>
            <person name="Jia N."/>
            <person name="Wang J."/>
            <person name="Shi W."/>
            <person name="Du L."/>
            <person name="Sun Y."/>
            <person name="Zhan W."/>
            <person name="Jiang J."/>
            <person name="Wang Q."/>
            <person name="Zhang B."/>
            <person name="Ji P."/>
            <person name="Sakyi L.B."/>
            <person name="Cui X."/>
            <person name="Yuan T."/>
            <person name="Jiang B."/>
            <person name="Yang W."/>
            <person name="Lam T.T.-Y."/>
            <person name="Chang Q."/>
            <person name="Ding S."/>
            <person name="Wang X."/>
            <person name="Zhu J."/>
            <person name="Ruan X."/>
            <person name="Zhao L."/>
            <person name="Wei J."/>
            <person name="Que T."/>
            <person name="Du C."/>
            <person name="Cheng J."/>
            <person name="Dai P."/>
            <person name="Han X."/>
            <person name="Huang E."/>
            <person name="Gao Y."/>
            <person name="Liu J."/>
            <person name="Shao H."/>
            <person name="Ye R."/>
            <person name="Li L."/>
            <person name="Wei W."/>
            <person name="Wang X."/>
            <person name="Wang C."/>
            <person name="Yang T."/>
            <person name="Huo Q."/>
            <person name="Li W."/>
            <person name="Guo W."/>
            <person name="Chen H."/>
            <person name="Zhou L."/>
            <person name="Ni X."/>
            <person name="Tian J."/>
            <person name="Zhou Y."/>
            <person name="Sheng Y."/>
            <person name="Liu T."/>
            <person name="Pan Y."/>
            <person name="Xia L."/>
            <person name="Li J."/>
            <person name="Zhao F."/>
            <person name="Cao W."/>
        </authorList>
    </citation>
    <scope>NUCLEOTIDE SEQUENCE</scope>
    <source>
        <strain evidence="1">Hyas-2018</strain>
    </source>
</reference>
<protein>
    <submittedName>
        <fullName evidence="1">Uncharacterized protein</fullName>
    </submittedName>
</protein>
<keyword evidence="2" id="KW-1185">Reference proteome</keyword>
<sequence length="1111" mass="122586">MAAWTEDDCNSKADGDIVEEPALMAKRYSSLECDIDVSDKVACPSATAAVKRSSPFMDTPSEKSGFSLDDDSILDGDLGKDSPAGDGALVPGLSDISLPPKHTITPDPLDLSEGDDAFEQQPRPSNPLPTILEEPELEAQLEMEHLHERNPEELSTHMEEEPAPLVLEALPIQDSELSTEHGNDVLSDLSEPELQMSKQSLAECGVHPEISDISLKEDEATSTPDVIAVEDLPVLETSVNQPVLPKSPYQTRNRPQVSPRTQRSQVYVPEKLAPPPAESRAMPTTLSQRRRLGGHRNATSDFTDVKSTRSVSSEAGSPVMAKGSLANQFLEKIGQLRGAAVLSEGGHDTYALAEDLMSIEGAQKQPEKYKKEEFGELFTKNLTLGAQPTPKLQAECRVQTGVGSNDDEEDSSANFDHLPIRSRMDIWKKREDRAIRMGISSGLVGTENAHDAARALVYRVLQSAERDSFKPTPPMESVRSPRNHATDKKITFKEILRYYPKATLKYSKTNRSERGKMIAWTDDDWNIKADLDIVAESALVAARNSSLKRNVDVSVTAARSSDTAAVTRSGRFVDTPSEESGLSLDEDSLLDGNLEKDHPAGDGAFIPEFSDIARPPKHTITPFPWLAPSMLYLSVKCYTRSLRDMSSTDVADLSSSEGDGAMGQQQRPFNPLPMIPEEPELEAQLEMEYAHERNPGELSTHMEEEQAPLGLDALPIRGSRGLSTEPENDLNLWERDDALAQQPRPFTPLPTIPEEPELEAQLEMEHRHERNPEELSTHMEEDPAPLVLDELRIQDSGLSIEHGNDVISDLSEPELQVSNLSLAESGVHPEIRDISLKEDETTSTPEVVATEGLPALHTSENQPVWPRSRFQTRNSPRIAARKQPSNVYRWKRCRNAYLKIRIAEPGKVAPPPAECRALPTPLFQRSRLGGHRKAPSVLIGAKGTRPGTGVAPPVMTKGSVGNQFLHKIDQLPGSAVLSEGGHDTYQLAQDLMSFEGAQKQPDILEKEEFGELSNKKPDDEQYPRRGRAARLHTSPKIRFTDGQLQCAQSRVETGAQSDDADEDSSVNFDHLPIRSRIDIWKRREDRAMRKGMILIPKVGKQGRFPISATSP</sequence>
<organism evidence="1 2">
    <name type="scientific">Hyalomma asiaticum</name>
    <name type="common">Tick</name>
    <dbReference type="NCBI Taxonomy" id="266040"/>
    <lineage>
        <taxon>Eukaryota</taxon>
        <taxon>Metazoa</taxon>
        <taxon>Ecdysozoa</taxon>
        <taxon>Arthropoda</taxon>
        <taxon>Chelicerata</taxon>
        <taxon>Arachnida</taxon>
        <taxon>Acari</taxon>
        <taxon>Parasitiformes</taxon>
        <taxon>Ixodida</taxon>
        <taxon>Ixodoidea</taxon>
        <taxon>Ixodidae</taxon>
        <taxon>Hyalomminae</taxon>
        <taxon>Hyalomma</taxon>
    </lineage>
</organism>
<evidence type="ECO:0000313" key="1">
    <source>
        <dbReference type="EMBL" id="KAH6943360.1"/>
    </source>
</evidence>
<gene>
    <name evidence="1" type="ORF">HPB50_020518</name>
</gene>
<name>A0ACB7T8U7_HYAAI</name>
<accession>A0ACB7T8U7</accession>
<comment type="caution">
    <text evidence="1">The sequence shown here is derived from an EMBL/GenBank/DDBJ whole genome shotgun (WGS) entry which is preliminary data.</text>
</comment>
<proteinExistence type="predicted"/>
<dbReference type="EMBL" id="CM023490">
    <property type="protein sequence ID" value="KAH6943360.1"/>
    <property type="molecule type" value="Genomic_DNA"/>
</dbReference>